<keyword evidence="2" id="KW-1185">Reference proteome</keyword>
<dbReference type="EMBL" id="UYYB01119588">
    <property type="protein sequence ID" value="VDM82822.1"/>
    <property type="molecule type" value="Genomic_DNA"/>
</dbReference>
<accession>A0A3P7LUR9</accession>
<evidence type="ECO:0000313" key="2">
    <source>
        <dbReference type="Proteomes" id="UP000270094"/>
    </source>
</evidence>
<organism evidence="1 2">
    <name type="scientific">Strongylus vulgaris</name>
    <name type="common">Blood worm</name>
    <dbReference type="NCBI Taxonomy" id="40348"/>
    <lineage>
        <taxon>Eukaryota</taxon>
        <taxon>Metazoa</taxon>
        <taxon>Ecdysozoa</taxon>
        <taxon>Nematoda</taxon>
        <taxon>Chromadorea</taxon>
        <taxon>Rhabditida</taxon>
        <taxon>Rhabditina</taxon>
        <taxon>Rhabditomorpha</taxon>
        <taxon>Strongyloidea</taxon>
        <taxon>Strongylidae</taxon>
        <taxon>Strongylus</taxon>
    </lineage>
</organism>
<dbReference type="SUPFAM" id="SSF52058">
    <property type="entry name" value="L domain-like"/>
    <property type="match status" value="1"/>
</dbReference>
<evidence type="ECO:0000313" key="1">
    <source>
        <dbReference type="EMBL" id="VDM82822.1"/>
    </source>
</evidence>
<dbReference type="AlphaFoldDB" id="A0A3P7LUR9"/>
<protein>
    <submittedName>
        <fullName evidence="1">Uncharacterized protein</fullName>
    </submittedName>
</protein>
<dbReference type="Proteomes" id="UP000270094">
    <property type="component" value="Unassembled WGS sequence"/>
</dbReference>
<reference evidence="1 2" key="1">
    <citation type="submission" date="2018-11" db="EMBL/GenBank/DDBJ databases">
        <authorList>
            <consortium name="Pathogen Informatics"/>
        </authorList>
    </citation>
    <scope>NUCLEOTIDE SEQUENCE [LARGE SCALE GENOMIC DNA]</scope>
</reference>
<gene>
    <name evidence="1" type="ORF">SVUK_LOCUS17820</name>
</gene>
<dbReference type="OrthoDB" id="5868302at2759"/>
<name>A0A3P7LUR9_STRVU</name>
<proteinExistence type="predicted"/>
<sequence>MPPSEGRKKLGTAPNQFVLEARKISEQDFNDVFENVVEVAMCVEVHNTLFRRVRFPNVLRWQSCDTGPALSIVGNPLLIQVELNKDVRFIEGRGSQESPIVIRGNRKFKRENVDKLMEILKPYNVRRPQDGGQLKLSLFSYAAYKKKVHSWNQSLAFFSKLFNSALLTALS</sequence>